<accession>A0A1S3XW66</accession>
<sequence length="438" mass="50820">MCKLLEKDAKFVFDEKCLKAFEELKEKLTTAPIIVTPDWSLPFELICDASGVAIGAVLGQRHNKILHPIYYASKTLNGAQINYTVTEQELLAIVYGFEKFWAYLLGSKFDFEVKDRIGTKYQVADHLSRLEEAVRQKEDLEINDVFPDEHILALSNTFAPWYADIANFLVSDLIPEGLETYQKKMVLQEYKHYYLEEPFLFRNCADNIIRWCVMEDEHKVATPYHPQSSGQVEVSNREIKNIQVKTINANRTDWSRKLDDALWAYRTTFKTPIGTSPYRLVFGKACHLPVELEHKAMWALKKLNLDWAEAANLRMTQLNEMEEFRLHACESAAMYKERIKFVHEKKIMKREFNSGDLVLLFNSRLKLFPGKLKSKWSGPFKVVSVSPYSVIELESEDGTRTFKVNGQRVKHYLDTVGERHLIEQFALRDSPTKTPTKE</sequence>
<keyword evidence="1" id="KW-1185">Reference proteome</keyword>
<dbReference type="GeneID" id="107769477"/>
<dbReference type="KEGG" id="nta:107769477"/>
<dbReference type="AlphaFoldDB" id="A0A1S3XW66"/>
<name>A0A1S3XW66_TOBAC</name>
<reference evidence="2" key="2">
    <citation type="submission" date="2025-08" db="UniProtKB">
        <authorList>
            <consortium name="RefSeq"/>
        </authorList>
    </citation>
    <scope>IDENTIFICATION</scope>
    <source>
        <tissue evidence="2">Leaf</tissue>
    </source>
</reference>
<dbReference type="Proteomes" id="UP000790787">
    <property type="component" value="Chromosome 5"/>
</dbReference>
<dbReference type="PaxDb" id="4097-A0A1S3XW66"/>
<dbReference type="RefSeq" id="XP_016444183.2">
    <property type="nucleotide sequence ID" value="XM_016588697.2"/>
</dbReference>
<proteinExistence type="predicted"/>
<reference evidence="1" key="1">
    <citation type="journal article" date="2014" name="Nat. Commun.">
        <title>The tobacco genome sequence and its comparison with those of tomato and potato.</title>
        <authorList>
            <person name="Sierro N."/>
            <person name="Battey J.N."/>
            <person name="Ouadi S."/>
            <person name="Bakaher N."/>
            <person name="Bovet L."/>
            <person name="Willig A."/>
            <person name="Goepfert S."/>
            <person name="Peitsch M.C."/>
            <person name="Ivanov N.V."/>
        </authorList>
    </citation>
    <scope>NUCLEOTIDE SEQUENCE [LARGE SCALE GENOMIC DNA]</scope>
</reference>
<organism evidence="1 2">
    <name type="scientific">Nicotiana tabacum</name>
    <name type="common">Common tobacco</name>
    <dbReference type="NCBI Taxonomy" id="4097"/>
    <lineage>
        <taxon>Eukaryota</taxon>
        <taxon>Viridiplantae</taxon>
        <taxon>Streptophyta</taxon>
        <taxon>Embryophyta</taxon>
        <taxon>Tracheophyta</taxon>
        <taxon>Spermatophyta</taxon>
        <taxon>Magnoliopsida</taxon>
        <taxon>eudicotyledons</taxon>
        <taxon>Gunneridae</taxon>
        <taxon>Pentapetalae</taxon>
        <taxon>asterids</taxon>
        <taxon>lamiids</taxon>
        <taxon>Solanales</taxon>
        <taxon>Solanaceae</taxon>
        <taxon>Nicotianoideae</taxon>
        <taxon>Nicotianeae</taxon>
        <taxon>Nicotiana</taxon>
    </lineage>
</organism>
<dbReference type="OrthoDB" id="1094981at2759"/>
<evidence type="ECO:0000313" key="2">
    <source>
        <dbReference type="RefSeq" id="XP_016444183.2"/>
    </source>
</evidence>
<evidence type="ECO:0000313" key="1">
    <source>
        <dbReference type="Proteomes" id="UP000790787"/>
    </source>
</evidence>
<protein>
    <submittedName>
        <fullName evidence="2">Uncharacterized protein LOC107769477</fullName>
    </submittedName>
</protein>
<gene>
    <name evidence="2" type="primary">LOC107769477</name>
</gene>
<dbReference type="RefSeq" id="XP_016444183.1">
    <property type="nucleotide sequence ID" value="XM_016588697.1"/>
</dbReference>